<dbReference type="OrthoDB" id="5416095at2759"/>
<name>A0A3N4IS26_9PEZI</name>
<protein>
    <recommendedName>
        <fullName evidence="4">Fungal N-terminal domain-containing protein</fullName>
    </recommendedName>
</protein>
<organism evidence="2 3">
    <name type="scientific">Choiromyces venosus 120613-1</name>
    <dbReference type="NCBI Taxonomy" id="1336337"/>
    <lineage>
        <taxon>Eukaryota</taxon>
        <taxon>Fungi</taxon>
        <taxon>Dikarya</taxon>
        <taxon>Ascomycota</taxon>
        <taxon>Pezizomycotina</taxon>
        <taxon>Pezizomycetes</taxon>
        <taxon>Pezizales</taxon>
        <taxon>Tuberaceae</taxon>
        <taxon>Choiromyces</taxon>
    </lineage>
</organism>
<evidence type="ECO:0000313" key="2">
    <source>
        <dbReference type="EMBL" id="RPA88749.1"/>
    </source>
</evidence>
<evidence type="ECO:0008006" key="4">
    <source>
        <dbReference type="Google" id="ProtNLM"/>
    </source>
</evidence>
<feature type="coiled-coil region" evidence="1">
    <location>
        <begin position="44"/>
        <end position="71"/>
    </location>
</feature>
<keyword evidence="1" id="KW-0175">Coiled coil</keyword>
<accession>A0A3N4IS26</accession>
<reference evidence="2 3" key="1">
    <citation type="journal article" date="2018" name="Nat. Ecol. Evol.">
        <title>Pezizomycetes genomes reveal the molecular basis of ectomycorrhizal truffle lifestyle.</title>
        <authorList>
            <person name="Murat C."/>
            <person name="Payen T."/>
            <person name="Noel B."/>
            <person name="Kuo A."/>
            <person name="Morin E."/>
            <person name="Chen J."/>
            <person name="Kohler A."/>
            <person name="Krizsan K."/>
            <person name="Balestrini R."/>
            <person name="Da Silva C."/>
            <person name="Montanini B."/>
            <person name="Hainaut M."/>
            <person name="Levati E."/>
            <person name="Barry K.W."/>
            <person name="Belfiori B."/>
            <person name="Cichocki N."/>
            <person name="Clum A."/>
            <person name="Dockter R.B."/>
            <person name="Fauchery L."/>
            <person name="Guy J."/>
            <person name="Iotti M."/>
            <person name="Le Tacon F."/>
            <person name="Lindquist E.A."/>
            <person name="Lipzen A."/>
            <person name="Malagnac F."/>
            <person name="Mello A."/>
            <person name="Molinier V."/>
            <person name="Miyauchi S."/>
            <person name="Poulain J."/>
            <person name="Riccioni C."/>
            <person name="Rubini A."/>
            <person name="Sitrit Y."/>
            <person name="Splivallo R."/>
            <person name="Traeger S."/>
            <person name="Wang M."/>
            <person name="Zifcakova L."/>
            <person name="Wipf D."/>
            <person name="Zambonelli A."/>
            <person name="Paolocci F."/>
            <person name="Nowrousian M."/>
            <person name="Ottonello S."/>
            <person name="Baldrian P."/>
            <person name="Spatafora J.W."/>
            <person name="Henrissat B."/>
            <person name="Nagy L.G."/>
            <person name="Aury J.M."/>
            <person name="Wincker P."/>
            <person name="Grigoriev I.V."/>
            <person name="Bonfante P."/>
            <person name="Martin F.M."/>
        </authorList>
    </citation>
    <scope>NUCLEOTIDE SEQUENCE [LARGE SCALE GENOMIC DNA]</scope>
    <source>
        <strain evidence="2 3">120613-1</strain>
    </source>
</reference>
<sequence length="122" mass="13443">MSTFKAFLRSHSSHLVAGASAIIATDVGTGTIIWNNRVGRNHTVNDLDAKINGVNDKIDSVRADINRVEKKLENCRWAILETGHHTMNALDGNKRSMREWLQRLERCMQSGGGVDCGSVPKA</sequence>
<evidence type="ECO:0000313" key="3">
    <source>
        <dbReference type="Proteomes" id="UP000276215"/>
    </source>
</evidence>
<dbReference type="Proteomes" id="UP000276215">
    <property type="component" value="Unassembled WGS sequence"/>
</dbReference>
<keyword evidence="3" id="KW-1185">Reference proteome</keyword>
<gene>
    <name evidence="2" type="ORF">L873DRAFT_1824105</name>
</gene>
<dbReference type="EMBL" id="ML120687">
    <property type="protein sequence ID" value="RPA88749.1"/>
    <property type="molecule type" value="Genomic_DNA"/>
</dbReference>
<dbReference type="AlphaFoldDB" id="A0A3N4IS26"/>
<evidence type="ECO:0000256" key="1">
    <source>
        <dbReference type="SAM" id="Coils"/>
    </source>
</evidence>
<proteinExistence type="predicted"/>